<dbReference type="Proteomes" id="UP000094609">
    <property type="component" value="Chromosome"/>
</dbReference>
<organism evidence="8 9">
    <name type="scientific">Sulfurospirillum halorespirans DSM 13726</name>
    <dbReference type="NCBI Taxonomy" id="1193502"/>
    <lineage>
        <taxon>Bacteria</taxon>
        <taxon>Pseudomonadati</taxon>
        <taxon>Campylobacterota</taxon>
        <taxon>Epsilonproteobacteria</taxon>
        <taxon>Campylobacterales</taxon>
        <taxon>Sulfurospirillaceae</taxon>
        <taxon>Sulfurospirillum</taxon>
    </lineage>
</organism>
<keyword evidence="9" id="KW-1185">Reference proteome</keyword>
<name>A0A1D7THN7_9BACT</name>
<reference evidence="9" key="1">
    <citation type="submission" date="2016-08" db="EMBL/GenBank/DDBJ databases">
        <title>Complete genome sequence of the organohalide-respiring Epsilonproteobacterium Sulfurospirillum halorespirans.</title>
        <authorList>
            <person name="Goris T."/>
            <person name="Zimmermann J."/>
            <person name="Schenz B."/>
            <person name="Lemos M."/>
            <person name="Hackermueller J."/>
            <person name="Diekert G."/>
        </authorList>
    </citation>
    <scope>NUCLEOTIDE SEQUENCE [LARGE SCALE GENOMIC DNA]</scope>
    <source>
        <strain>DSM 13726</strain>
        <strain evidence="9">PCE-M2</strain>
    </source>
</reference>
<protein>
    <submittedName>
        <fullName evidence="8">RDD family membrane protein</fullName>
    </submittedName>
</protein>
<keyword evidence="2" id="KW-1003">Cell membrane</keyword>
<evidence type="ECO:0000256" key="4">
    <source>
        <dbReference type="ARBA" id="ARBA00022989"/>
    </source>
</evidence>
<evidence type="ECO:0000256" key="2">
    <source>
        <dbReference type="ARBA" id="ARBA00022475"/>
    </source>
</evidence>
<comment type="subcellular location">
    <subcellularLocation>
        <location evidence="1">Cell membrane</location>
        <topology evidence="1">Multi-pass membrane protein</topology>
    </subcellularLocation>
</comment>
<dbReference type="PANTHER" id="PTHR36115:SF4">
    <property type="entry name" value="MEMBRANE PROTEIN"/>
    <property type="match status" value="1"/>
</dbReference>
<evidence type="ECO:0000256" key="3">
    <source>
        <dbReference type="ARBA" id="ARBA00022692"/>
    </source>
</evidence>
<dbReference type="AlphaFoldDB" id="A0A1D7THN7"/>
<feature type="domain" description="RDD" evidence="7">
    <location>
        <begin position="19"/>
        <end position="144"/>
    </location>
</feature>
<dbReference type="Pfam" id="PF06271">
    <property type="entry name" value="RDD"/>
    <property type="match status" value="1"/>
</dbReference>
<evidence type="ECO:0000313" key="9">
    <source>
        <dbReference type="Proteomes" id="UP000094609"/>
    </source>
</evidence>
<accession>A0A1D7THN7</accession>
<dbReference type="KEGG" id="shal:SHALO_0769"/>
<feature type="transmembrane region" description="Helical" evidence="6">
    <location>
        <begin position="63"/>
        <end position="83"/>
    </location>
</feature>
<dbReference type="EMBL" id="CP017111">
    <property type="protein sequence ID" value="AOO64552.1"/>
    <property type="molecule type" value="Genomic_DNA"/>
</dbReference>
<dbReference type="InterPro" id="IPR051791">
    <property type="entry name" value="Pra-immunoreactive"/>
</dbReference>
<dbReference type="STRING" id="1193502.SHALO_0769"/>
<evidence type="ECO:0000256" key="1">
    <source>
        <dbReference type="ARBA" id="ARBA00004651"/>
    </source>
</evidence>
<keyword evidence="3 6" id="KW-0812">Transmembrane</keyword>
<dbReference type="PANTHER" id="PTHR36115">
    <property type="entry name" value="PROLINE-RICH ANTIGEN HOMOLOG-RELATED"/>
    <property type="match status" value="1"/>
</dbReference>
<proteinExistence type="predicted"/>
<evidence type="ECO:0000313" key="8">
    <source>
        <dbReference type="EMBL" id="AOO64552.1"/>
    </source>
</evidence>
<evidence type="ECO:0000259" key="7">
    <source>
        <dbReference type="Pfam" id="PF06271"/>
    </source>
</evidence>
<evidence type="ECO:0000256" key="5">
    <source>
        <dbReference type="ARBA" id="ARBA00023136"/>
    </source>
</evidence>
<keyword evidence="4 6" id="KW-1133">Transmembrane helix</keyword>
<dbReference type="PATRIC" id="fig|1193502.14.peg.774"/>
<sequence length="151" mass="17389">MTNDELIEKFESENITLSTLQKRGLAYMIDEILISVLFALIYFDQIPDNMTTEEMIDAINGLFGYVVVLKVIYQTYFVWMYGATLGKIAMKIRVISTDDLEKPSFLFSLSRAAFRIVSESIFYLGFVWAALNPKRETWHDRVANTLVVNAH</sequence>
<evidence type="ECO:0000256" key="6">
    <source>
        <dbReference type="SAM" id="Phobius"/>
    </source>
</evidence>
<dbReference type="GO" id="GO:0005886">
    <property type="term" value="C:plasma membrane"/>
    <property type="evidence" value="ECO:0007669"/>
    <property type="project" value="UniProtKB-SubCell"/>
</dbReference>
<dbReference type="RefSeq" id="WP_069477435.1">
    <property type="nucleotide sequence ID" value="NZ_CP017111.1"/>
</dbReference>
<gene>
    <name evidence="8" type="ORF">SHALO_0769</name>
</gene>
<dbReference type="InterPro" id="IPR010432">
    <property type="entry name" value="RDD"/>
</dbReference>
<feature type="transmembrane region" description="Helical" evidence="6">
    <location>
        <begin position="25"/>
        <end position="43"/>
    </location>
</feature>
<keyword evidence="5 6" id="KW-0472">Membrane</keyword>